<reference evidence="1 2" key="1">
    <citation type="journal article" date="2023" name="Nucleic Acids Res.">
        <title>The hologenome of Daphnia magna reveals possible DNA methylation and microbiome-mediated evolution of the host genome.</title>
        <authorList>
            <person name="Chaturvedi A."/>
            <person name="Li X."/>
            <person name="Dhandapani V."/>
            <person name="Marshall H."/>
            <person name="Kissane S."/>
            <person name="Cuenca-Cambronero M."/>
            <person name="Asole G."/>
            <person name="Calvet F."/>
            <person name="Ruiz-Romero M."/>
            <person name="Marangio P."/>
            <person name="Guigo R."/>
            <person name="Rago D."/>
            <person name="Mirbahai L."/>
            <person name="Eastwood N."/>
            <person name="Colbourne J.K."/>
            <person name="Zhou J."/>
            <person name="Mallon E."/>
            <person name="Orsini L."/>
        </authorList>
    </citation>
    <scope>NUCLEOTIDE SEQUENCE [LARGE SCALE GENOMIC DNA]</scope>
    <source>
        <strain evidence="1">LRV0_1</strain>
    </source>
</reference>
<sequence length="180" mass="19198">MGQLKLNQLELNQLKLLSIHLGKIQRHPLFWHQRAMKLIPASFHLLAAPSLDKSPKSVKVMPHRGLDQLPKATLIPAPKRHKANSSSIPASSATSSGQVSYISPNLSFSSQNPACILSPNIPPAILSPAISLAILSPGIPPAAPPKPKGVLVNTPKGMFLKMSDGKMIGPITTVLTNPLK</sequence>
<protein>
    <submittedName>
        <fullName evidence="1">Uncharacterized protein</fullName>
    </submittedName>
</protein>
<dbReference type="Proteomes" id="UP001234178">
    <property type="component" value="Unassembled WGS sequence"/>
</dbReference>
<name>A0ABQ9YZQ2_9CRUS</name>
<dbReference type="EMBL" id="JAOYFB010000002">
    <property type="protein sequence ID" value="KAK4006137.1"/>
    <property type="molecule type" value="Genomic_DNA"/>
</dbReference>
<proteinExistence type="predicted"/>
<keyword evidence="2" id="KW-1185">Reference proteome</keyword>
<accession>A0ABQ9YZQ2</accession>
<evidence type="ECO:0000313" key="1">
    <source>
        <dbReference type="EMBL" id="KAK4006137.1"/>
    </source>
</evidence>
<comment type="caution">
    <text evidence="1">The sequence shown here is derived from an EMBL/GenBank/DDBJ whole genome shotgun (WGS) entry which is preliminary data.</text>
</comment>
<organism evidence="1 2">
    <name type="scientific">Daphnia magna</name>
    <dbReference type="NCBI Taxonomy" id="35525"/>
    <lineage>
        <taxon>Eukaryota</taxon>
        <taxon>Metazoa</taxon>
        <taxon>Ecdysozoa</taxon>
        <taxon>Arthropoda</taxon>
        <taxon>Crustacea</taxon>
        <taxon>Branchiopoda</taxon>
        <taxon>Diplostraca</taxon>
        <taxon>Cladocera</taxon>
        <taxon>Anomopoda</taxon>
        <taxon>Daphniidae</taxon>
        <taxon>Daphnia</taxon>
    </lineage>
</organism>
<gene>
    <name evidence="1" type="ORF">OUZ56_011292</name>
</gene>
<evidence type="ECO:0000313" key="2">
    <source>
        <dbReference type="Proteomes" id="UP001234178"/>
    </source>
</evidence>